<dbReference type="InterPro" id="IPR038740">
    <property type="entry name" value="BioF2-like_GNAT_dom"/>
</dbReference>
<evidence type="ECO:0000259" key="1">
    <source>
        <dbReference type="Pfam" id="PF13480"/>
    </source>
</evidence>
<keyword evidence="3" id="KW-1185">Reference proteome</keyword>
<dbReference type="PANTHER" id="PTHR36174">
    <property type="entry name" value="LIPID II:GLYCINE GLYCYLTRANSFERASE"/>
    <property type="match status" value="1"/>
</dbReference>
<gene>
    <name evidence="2" type="ORF">K933_16562</name>
</gene>
<reference evidence="2 3" key="1">
    <citation type="journal article" date="2013" name="Genome Announc.">
        <title>Draft Genome Sequence of 'Candidatus Halobonum tyrrellensis' Strain G22, Isolated from the Hypersaline Waters of Lake Tyrrell, Australia.</title>
        <authorList>
            <person name="Ugalde J.A."/>
            <person name="Narasingarao P."/>
            <person name="Kuo S."/>
            <person name="Podell S."/>
            <person name="Allen E.E."/>
        </authorList>
    </citation>
    <scope>NUCLEOTIDE SEQUENCE [LARGE SCALE GENOMIC DNA]</scope>
    <source>
        <strain evidence="2 3">G22</strain>
    </source>
</reference>
<proteinExistence type="predicted"/>
<dbReference type="Proteomes" id="UP000017840">
    <property type="component" value="Unassembled WGS sequence"/>
</dbReference>
<dbReference type="SUPFAM" id="SSF55729">
    <property type="entry name" value="Acyl-CoA N-acyltransferases (Nat)"/>
    <property type="match status" value="1"/>
</dbReference>
<dbReference type="OrthoDB" id="140543at2157"/>
<evidence type="ECO:0000313" key="3">
    <source>
        <dbReference type="Proteomes" id="UP000017840"/>
    </source>
</evidence>
<dbReference type="STRING" id="1324957.K933_16562"/>
<accession>V4IUM7</accession>
<organism evidence="2 3">
    <name type="scientific">Candidatus Halobonum tyrrellensis G22</name>
    <dbReference type="NCBI Taxonomy" id="1324957"/>
    <lineage>
        <taxon>Archaea</taxon>
        <taxon>Methanobacteriati</taxon>
        <taxon>Methanobacteriota</taxon>
        <taxon>Stenosarchaea group</taxon>
        <taxon>Halobacteria</taxon>
        <taxon>Halobacteriales</taxon>
        <taxon>Haloferacaceae</taxon>
        <taxon>Candidatus Halobonum</taxon>
    </lineage>
</organism>
<dbReference type="eggNOG" id="arCOG03320">
    <property type="taxonomic scope" value="Archaea"/>
</dbReference>
<dbReference type="AlphaFoldDB" id="V4IUM7"/>
<dbReference type="InterPro" id="IPR016181">
    <property type="entry name" value="Acyl_CoA_acyltransferase"/>
</dbReference>
<dbReference type="PANTHER" id="PTHR36174:SF1">
    <property type="entry name" value="LIPID II:GLYCINE GLYCYLTRANSFERASE"/>
    <property type="match status" value="1"/>
</dbReference>
<name>V4IUM7_9EURY</name>
<dbReference type="InterPro" id="IPR050644">
    <property type="entry name" value="PG_Glycine_Bridge_Synth"/>
</dbReference>
<feature type="domain" description="BioF2-like acetyltransferase" evidence="1">
    <location>
        <begin position="170"/>
        <end position="304"/>
    </location>
</feature>
<protein>
    <recommendedName>
        <fullName evidence="1">BioF2-like acetyltransferase domain-containing protein</fullName>
    </recommendedName>
</protein>
<evidence type="ECO:0000313" key="2">
    <source>
        <dbReference type="EMBL" id="ESP86892.1"/>
    </source>
</evidence>
<dbReference type="Gene3D" id="3.40.630.30">
    <property type="match status" value="1"/>
</dbReference>
<comment type="caution">
    <text evidence="2">The sequence shown here is derived from an EMBL/GenBank/DDBJ whole genome shotgun (WGS) entry which is preliminary data.</text>
</comment>
<dbReference type="EMBL" id="ASGZ01000068">
    <property type="protein sequence ID" value="ESP86892.1"/>
    <property type="molecule type" value="Genomic_DNA"/>
</dbReference>
<dbReference type="Pfam" id="PF13480">
    <property type="entry name" value="Acetyltransf_6"/>
    <property type="match status" value="1"/>
</dbReference>
<sequence>MSGIDVEAVDPADAETWNGYVDRAPTATPLHRYEALDVLAEASGTDPLPLVGFKGQEPVGVFPLFTRDVFGVETAFSPPPSLLVPYLGPAPMNLDKLKRRKRERRHRRFLEACLDRVDELADPRYVSLRTTPAYPDVRPFQWGEFEATPKHTYHVDLTEGPDDLLSAFSSDARKNVRRGEDVDYDVREGGHAAIERILARVRERYDAQEKEYPLSTGTVCDLYDALPEGAIRPTELLLEGEPAGGIVLYESDDTVYRWQGGAKHDADAPVNDLLDWHVITSAADRGVETYDLVGADEPRLCEYKSKFAPSLAGFYTLERGSPAVRGAAHLYRRFG</sequence>
<dbReference type="RefSeq" id="WP_023395880.1">
    <property type="nucleotide sequence ID" value="NZ_ASGZ01000068.1"/>
</dbReference>